<keyword evidence="1 2" id="KW-0732">Signal</keyword>
<dbReference type="SUPFAM" id="SSF101756">
    <property type="entry name" value="Hypothetical protein YgiW"/>
    <property type="match status" value="1"/>
</dbReference>
<proteinExistence type="predicted"/>
<reference evidence="3 4" key="1">
    <citation type="submission" date="2016-09" db="EMBL/GenBank/DDBJ databases">
        <title>Photobacterium proteolyticum sp. nov. a protease producing bacterium isolated from ocean sediments of Laizhou Bay.</title>
        <authorList>
            <person name="Li Y."/>
        </authorList>
    </citation>
    <scope>NUCLEOTIDE SEQUENCE [LARGE SCALE GENOMIC DNA]</scope>
    <source>
        <strain evidence="3 4">13-12</strain>
    </source>
</reference>
<keyword evidence="4" id="KW-1185">Reference proteome</keyword>
<dbReference type="Proteomes" id="UP000186905">
    <property type="component" value="Unassembled WGS sequence"/>
</dbReference>
<dbReference type="STRING" id="1903952.BIT28_27805"/>
<name>A0A1Q9GMC9_9GAMM</name>
<dbReference type="InterPro" id="IPR005220">
    <property type="entry name" value="CarO-like"/>
</dbReference>
<comment type="caution">
    <text evidence="3">The sequence shown here is derived from an EMBL/GenBank/DDBJ whole genome shotgun (WGS) entry which is preliminary data.</text>
</comment>
<feature type="chain" id="PRO_5012141487" evidence="2">
    <location>
        <begin position="44"/>
        <end position="201"/>
    </location>
</feature>
<dbReference type="PANTHER" id="PTHR36571">
    <property type="entry name" value="PROTEIN YGIW"/>
    <property type="match status" value="1"/>
</dbReference>
<dbReference type="Gene3D" id="2.40.50.200">
    <property type="entry name" value="Bacterial OB-fold"/>
    <property type="match status" value="1"/>
</dbReference>
<protein>
    <submittedName>
        <fullName evidence="3">Uncharacterized protein</fullName>
    </submittedName>
</protein>
<accession>A0A1Q9GMC9</accession>
<organism evidence="3 4">
    <name type="scientific">Photobacterium proteolyticum</name>
    <dbReference type="NCBI Taxonomy" id="1903952"/>
    <lineage>
        <taxon>Bacteria</taxon>
        <taxon>Pseudomonadati</taxon>
        <taxon>Pseudomonadota</taxon>
        <taxon>Gammaproteobacteria</taxon>
        <taxon>Vibrionales</taxon>
        <taxon>Vibrionaceae</taxon>
        <taxon>Photobacterium</taxon>
    </lineage>
</organism>
<dbReference type="Pfam" id="PF04076">
    <property type="entry name" value="BOF"/>
    <property type="match status" value="1"/>
</dbReference>
<sequence length="201" mass="22457">MNIKNLVEQTKEKINNIRVEKNKSVAAVAILSTLLIGSGAALASDGGHDGKDDKGEHHTVAQSSINYTGPIDLVTIAELSEKDSWFEDQSFTLEGYIIKQVNDKTSINYTGPIDLVTIAELSEKDSWFEDQSFTLEGYIIKQVNDKTFLFTDGADEITVNIRADNVESFSDKDKVRITGEYENEFFSKPHFDVKRITLLSI</sequence>
<evidence type="ECO:0000256" key="2">
    <source>
        <dbReference type="SAM" id="SignalP"/>
    </source>
</evidence>
<evidence type="ECO:0000313" key="3">
    <source>
        <dbReference type="EMBL" id="OLQ75704.1"/>
    </source>
</evidence>
<evidence type="ECO:0000256" key="1">
    <source>
        <dbReference type="ARBA" id="ARBA00022729"/>
    </source>
</evidence>
<dbReference type="AlphaFoldDB" id="A0A1Q9GMC9"/>
<dbReference type="OrthoDB" id="598245at2"/>
<dbReference type="NCBIfam" id="NF033674">
    <property type="entry name" value="stress_OB_fold"/>
    <property type="match status" value="1"/>
</dbReference>
<dbReference type="EMBL" id="MJIL01000074">
    <property type="protein sequence ID" value="OLQ75704.1"/>
    <property type="molecule type" value="Genomic_DNA"/>
</dbReference>
<gene>
    <name evidence="3" type="ORF">BIT28_27805</name>
</gene>
<feature type="signal peptide" evidence="2">
    <location>
        <begin position="1"/>
        <end position="43"/>
    </location>
</feature>
<dbReference type="PANTHER" id="PTHR36571:SF1">
    <property type="entry name" value="PROTEIN YGIW"/>
    <property type="match status" value="1"/>
</dbReference>
<dbReference type="InterPro" id="IPR036700">
    <property type="entry name" value="BOBF_sf"/>
</dbReference>
<evidence type="ECO:0000313" key="4">
    <source>
        <dbReference type="Proteomes" id="UP000186905"/>
    </source>
</evidence>